<feature type="signal peptide" evidence="1">
    <location>
        <begin position="1"/>
        <end position="22"/>
    </location>
</feature>
<organism evidence="2 3">
    <name type="scientific">Chryseobacterium gambrini</name>
    <dbReference type="NCBI Taxonomy" id="373672"/>
    <lineage>
        <taxon>Bacteria</taxon>
        <taxon>Pseudomonadati</taxon>
        <taxon>Bacteroidota</taxon>
        <taxon>Flavobacteriia</taxon>
        <taxon>Flavobacteriales</taxon>
        <taxon>Weeksellaceae</taxon>
        <taxon>Chryseobacterium group</taxon>
        <taxon>Chryseobacterium</taxon>
    </lineage>
</organism>
<evidence type="ECO:0008006" key="4">
    <source>
        <dbReference type="Google" id="ProtNLM"/>
    </source>
</evidence>
<keyword evidence="1" id="KW-0732">Signal</keyword>
<dbReference type="AlphaFoldDB" id="A0A1N7NJ46"/>
<dbReference type="EMBL" id="FTOV01000004">
    <property type="protein sequence ID" value="SIS98443.1"/>
    <property type="molecule type" value="Genomic_DNA"/>
</dbReference>
<reference evidence="2 3" key="1">
    <citation type="submission" date="2017-01" db="EMBL/GenBank/DDBJ databases">
        <authorList>
            <person name="Mah S.A."/>
            <person name="Swanson W.J."/>
            <person name="Moy G.W."/>
            <person name="Vacquier V.D."/>
        </authorList>
    </citation>
    <scope>NUCLEOTIDE SEQUENCE [LARGE SCALE GENOMIC DNA]</scope>
    <source>
        <strain evidence="2 3">DSM 18014</strain>
    </source>
</reference>
<protein>
    <recommendedName>
        <fullName evidence="4">Outer membrane protein beta-barrel domain-containing protein</fullName>
    </recommendedName>
</protein>
<evidence type="ECO:0000256" key="1">
    <source>
        <dbReference type="SAM" id="SignalP"/>
    </source>
</evidence>
<gene>
    <name evidence="2" type="ORF">SAMN05421785_104322</name>
</gene>
<dbReference type="OrthoDB" id="1265736at2"/>
<dbReference type="RefSeq" id="WP_076392548.1">
    <property type="nucleotide sequence ID" value="NZ_FTOV01000004.1"/>
</dbReference>
<evidence type="ECO:0000313" key="2">
    <source>
        <dbReference type="EMBL" id="SIS98443.1"/>
    </source>
</evidence>
<dbReference type="STRING" id="373672.SAMN05421785_104322"/>
<accession>A0A1N7NJ46</accession>
<proteinExistence type="predicted"/>
<dbReference type="Proteomes" id="UP000185781">
    <property type="component" value="Unassembled WGS sequence"/>
</dbReference>
<name>A0A1N7NJ46_9FLAO</name>
<feature type="chain" id="PRO_5012681543" description="Outer membrane protein beta-barrel domain-containing protein" evidence="1">
    <location>
        <begin position="23"/>
        <end position="197"/>
    </location>
</feature>
<evidence type="ECO:0000313" key="3">
    <source>
        <dbReference type="Proteomes" id="UP000185781"/>
    </source>
</evidence>
<sequence length="197" mass="22244">MKKILFLVLTLFSFYKAFSQEAKPMKSTMGFYVNPALNLGYNLGNSIKDSQNKDSQYYQQNISPYLPNKITYGITAVAGYHFIPNLALGSGFKYSFIDDNFHLMYWVIQPKVIFNVDDESVFIDLNYGKQINHSAVSDSKFYGLKIGLQVSYSKRLSQEGGIILESHKFANSSAVFVGLSYGITIFSNKNYTGYGED</sequence>